<evidence type="ECO:0000256" key="8">
    <source>
        <dbReference type="RuleBase" id="RU000643"/>
    </source>
</evidence>
<evidence type="ECO:0000259" key="9">
    <source>
        <dbReference type="Pfam" id="PF00889"/>
    </source>
</evidence>
<dbReference type="Gene3D" id="1.10.286.20">
    <property type="match status" value="1"/>
</dbReference>
<evidence type="ECO:0000313" key="11">
    <source>
        <dbReference type="Proteomes" id="UP000446866"/>
    </source>
</evidence>
<evidence type="ECO:0000313" key="10">
    <source>
        <dbReference type="EMBL" id="NBH60955.1"/>
    </source>
</evidence>
<dbReference type="EMBL" id="QXWK01000008">
    <property type="protein sequence ID" value="NBH60955.1"/>
    <property type="molecule type" value="Genomic_DNA"/>
</dbReference>
<evidence type="ECO:0000256" key="1">
    <source>
        <dbReference type="ARBA" id="ARBA00005532"/>
    </source>
</evidence>
<feature type="region of interest" description="Involved in Mg(2+) ion dislocation from EF-Tu" evidence="6">
    <location>
        <begin position="81"/>
        <end position="84"/>
    </location>
</feature>
<dbReference type="SUPFAM" id="SSF54713">
    <property type="entry name" value="Elongation factor Ts (EF-Ts), dimerisation domain"/>
    <property type="match status" value="2"/>
</dbReference>
<dbReference type="InterPro" id="IPR018101">
    <property type="entry name" value="Transl_elong_Ts_CS"/>
</dbReference>
<evidence type="ECO:0000256" key="5">
    <source>
        <dbReference type="ARBA" id="ARBA00025453"/>
    </source>
</evidence>
<dbReference type="Proteomes" id="UP000446866">
    <property type="component" value="Unassembled WGS sequence"/>
</dbReference>
<dbReference type="AlphaFoldDB" id="A0A845QIY6"/>
<dbReference type="Gene3D" id="1.10.8.10">
    <property type="entry name" value="DNA helicase RuvA subunit, C-terminal domain"/>
    <property type="match status" value="1"/>
</dbReference>
<comment type="similarity">
    <text evidence="1 6 7">Belongs to the EF-Ts family.</text>
</comment>
<dbReference type="FunFam" id="1.10.8.10:FF:000001">
    <property type="entry name" value="Elongation factor Ts"/>
    <property type="match status" value="1"/>
</dbReference>
<protein>
    <recommendedName>
        <fullName evidence="2 6">Elongation factor Ts</fullName>
        <shortName evidence="6">EF-Ts</shortName>
    </recommendedName>
</protein>
<organism evidence="10 11">
    <name type="scientific">Anaerotruncus colihominis</name>
    <dbReference type="NCBI Taxonomy" id="169435"/>
    <lineage>
        <taxon>Bacteria</taxon>
        <taxon>Bacillati</taxon>
        <taxon>Bacillota</taxon>
        <taxon>Clostridia</taxon>
        <taxon>Eubacteriales</taxon>
        <taxon>Oscillospiraceae</taxon>
        <taxon>Anaerotruncus</taxon>
    </lineage>
</organism>
<dbReference type="PROSITE" id="PS01126">
    <property type="entry name" value="EF_TS_1"/>
    <property type="match status" value="1"/>
</dbReference>
<dbReference type="PANTHER" id="PTHR11741:SF0">
    <property type="entry name" value="ELONGATION FACTOR TS, MITOCHONDRIAL"/>
    <property type="match status" value="1"/>
</dbReference>
<keyword evidence="3 6" id="KW-0251">Elongation factor</keyword>
<dbReference type="Gene3D" id="3.30.479.20">
    <property type="entry name" value="Elongation factor Ts, dimerisation domain"/>
    <property type="match status" value="2"/>
</dbReference>
<reference evidence="10 11" key="1">
    <citation type="submission" date="2018-08" db="EMBL/GenBank/DDBJ databases">
        <title>Murine metabolic-syndrome-specific gut microbial biobank.</title>
        <authorList>
            <person name="Liu C."/>
        </authorList>
    </citation>
    <scope>NUCLEOTIDE SEQUENCE [LARGE SCALE GENOMIC DNA]</scope>
    <source>
        <strain evidence="10 11">28</strain>
    </source>
</reference>
<dbReference type="GO" id="GO:0005737">
    <property type="term" value="C:cytoplasm"/>
    <property type="evidence" value="ECO:0007669"/>
    <property type="project" value="UniProtKB-SubCell"/>
</dbReference>
<dbReference type="CDD" id="cd14275">
    <property type="entry name" value="UBA_EF-Ts"/>
    <property type="match status" value="1"/>
</dbReference>
<evidence type="ECO:0000256" key="3">
    <source>
        <dbReference type="ARBA" id="ARBA00022768"/>
    </source>
</evidence>
<comment type="function">
    <text evidence="5 6 7">Associates with the EF-Tu.GDP complex and induces the exchange of GDP to GTP. It remains bound to the aminoacyl-tRNA.EF-Tu.GTP complex up to the GTP hydrolysis stage on the ribosome.</text>
</comment>
<dbReference type="InterPro" id="IPR001816">
    <property type="entry name" value="Transl_elong_EFTs/EF1B"/>
</dbReference>
<evidence type="ECO:0000256" key="7">
    <source>
        <dbReference type="RuleBase" id="RU000642"/>
    </source>
</evidence>
<dbReference type="PROSITE" id="PS01127">
    <property type="entry name" value="EF_TS_2"/>
    <property type="match status" value="1"/>
</dbReference>
<dbReference type="InterPro" id="IPR009060">
    <property type="entry name" value="UBA-like_sf"/>
</dbReference>
<dbReference type="Pfam" id="PF00889">
    <property type="entry name" value="EF_TS"/>
    <property type="match status" value="1"/>
</dbReference>
<evidence type="ECO:0000256" key="2">
    <source>
        <dbReference type="ARBA" id="ARBA00016956"/>
    </source>
</evidence>
<feature type="domain" description="Translation elongation factor EFTs/EF1B dimerisation" evidence="9">
    <location>
        <begin position="72"/>
        <end position="285"/>
    </location>
</feature>
<evidence type="ECO:0000256" key="4">
    <source>
        <dbReference type="ARBA" id="ARBA00022917"/>
    </source>
</evidence>
<dbReference type="PANTHER" id="PTHR11741">
    <property type="entry name" value="ELONGATION FACTOR TS"/>
    <property type="match status" value="1"/>
</dbReference>
<dbReference type="NCBIfam" id="TIGR00116">
    <property type="entry name" value="tsf"/>
    <property type="match status" value="1"/>
</dbReference>
<accession>A0A845QIY6</accession>
<proteinExistence type="inferred from homology"/>
<keyword evidence="11" id="KW-1185">Reference proteome</keyword>
<keyword evidence="4 6" id="KW-0648">Protein biosynthesis</keyword>
<dbReference type="RefSeq" id="WP_160201234.1">
    <property type="nucleotide sequence ID" value="NZ_QXWK01000008.1"/>
</dbReference>
<name>A0A845QIY6_9FIRM</name>
<evidence type="ECO:0000256" key="6">
    <source>
        <dbReference type="HAMAP-Rule" id="MF_00050"/>
    </source>
</evidence>
<dbReference type="GO" id="GO:0003746">
    <property type="term" value="F:translation elongation factor activity"/>
    <property type="evidence" value="ECO:0007669"/>
    <property type="project" value="UniProtKB-UniRule"/>
</dbReference>
<dbReference type="SUPFAM" id="SSF46934">
    <property type="entry name" value="UBA-like"/>
    <property type="match status" value="1"/>
</dbReference>
<dbReference type="InterPro" id="IPR036402">
    <property type="entry name" value="EF-Ts_dimer_sf"/>
</dbReference>
<gene>
    <name evidence="6" type="primary">tsf</name>
    <name evidence="10" type="ORF">D0435_04725</name>
</gene>
<dbReference type="HAMAP" id="MF_00050">
    <property type="entry name" value="EF_Ts"/>
    <property type="match status" value="1"/>
</dbReference>
<sequence length="310" mass="33728">MAVTAQLVKELREMTGAGMMDCKKALVETDGDIDKAVEVLREKGLSKAAKKAGRIAAEGLVKIAFSDDHKSAAVIEVNSETDFVAKNPEFVEFVDNLSKMALADDAKCMDCFMEMTYGDEGTVKDALTNKISKIGENMNIRRFEKLATDGVVYTGYIHGGGKIGVIVGIETEAAASEIETVGKDVAMQVASMNPKFVDETQVDADWLASETEIAKQQLLNEGKKEELLDRIIPGKIKAILKEVCLVDQKFVKNSDLTVAQYVEEEAKKLGKSMKVVEMVRYEVGEGIEKKEEDFAAEVAAQQAAAAAKNN</sequence>
<dbReference type="InterPro" id="IPR014039">
    <property type="entry name" value="Transl_elong_EFTs/EF1B_dimer"/>
</dbReference>
<keyword evidence="6" id="KW-0963">Cytoplasm</keyword>
<comment type="caution">
    <text evidence="10">The sequence shown here is derived from an EMBL/GenBank/DDBJ whole genome shotgun (WGS) entry which is preliminary data.</text>
</comment>
<comment type="subcellular location">
    <subcellularLocation>
        <location evidence="6 8">Cytoplasm</location>
    </subcellularLocation>
</comment>